<evidence type="ECO:0000259" key="6">
    <source>
        <dbReference type="PROSITE" id="PS51898"/>
    </source>
</evidence>
<evidence type="ECO:0000256" key="5">
    <source>
        <dbReference type="SAM" id="MobiDB-lite"/>
    </source>
</evidence>
<reference evidence="8 9" key="1">
    <citation type="journal article" date="2019" name="Int. J. Syst. Evol. Microbiol.">
        <title>The Global Catalogue of Microorganisms (GCM) 10K type strain sequencing project: providing services to taxonomists for standard genome sequencing and annotation.</title>
        <authorList>
            <consortium name="The Broad Institute Genomics Platform"/>
            <consortium name="The Broad Institute Genome Sequencing Center for Infectious Disease"/>
            <person name="Wu L."/>
            <person name="Ma J."/>
        </authorList>
    </citation>
    <scope>NUCLEOTIDE SEQUENCE [LARGE SCALE GENOMIC DNA]</scope>
    <source>
        <strain evidence="8 9">JCM 13929</strain>
    </source>
</reference>
<dbReference type="EMBL" id="BAAAMU010000020">
    <property type="protein sequence ID" value="GAA1633253.1"/>
    <property type="molecule type" value="Genomic_DNA"/>
</dbReference>
<keyword evidence="2 4" id="KW-0238">DNA-binding</keyword>
<proteinExistence type="predicted"/>
<dbReference type="InterPro" id="IPR004107">
    <property type="entry name" value="Integrase_SAM-like_N"/>
</dbReference>
<dbReference type="PANTHER" id="PTHR30349">
    <property type="entry name" value="PHAGE INTEGRASE-RELATED"/>
    <property type="match status" value="1"/>
</dbReference>
<feature type="domain" description="Tyr recombinase" evidence="6">
    <location>
        <begin position="219"/>
        <end position="416"/>
    </location>
</feature>
<organism evidence="8 9">
    <name type="scientific">Nonomuraea maheshkhaliensis</name>
    <dbReference type="NCBI Taxonomy" id="419590"/>
    <lineage>
        <taxon>Bacteria</taxon>
        <taxon>Bacillati</taxon>
        <taxon>Actinomycetota</taxon>
        <taxon>Actinomycetes</taxon>
        <taxon>Streptosporangiales</taxon>
        <taxon>Streptosporangiaceae</taxon>
        <taxon>Nonomuraea</taxon>
    </lineage>
</organism>
<evidence type="ECO:0000259" key="7">
    <source>
        <dbReference type="PROSITE" id="PS51900"/>
    </source>
</evidence>
<dbReference type="Pfam" id="PF00589">
    <property type="entry name" value="Phage_integrase"/>
    <property type="match status" value="1"/>
</dbReference>
<feature type="domain" description="Core-binding (CB)" evidence="7">
    <location>
        <begin position="87"/>
        <end position="198"/>
    </location>
</feature>
<dbReference type="Gene3D" id="1.10.443.10">
    <property type="entry name" value="Intergrase catalytic core"/>
    <property type="match status" value="1"/>
</dbReference>
<name>A0ABN2F8S5_9ACTN</name>
<dbReference type="InterPro" id="IPR050090">
    <property type="entry name" value="Tyrosine_recombinase_XerCD"/>
</dbReference>
<dbReference type="PROSITE" id="PS51900">
    <property type="entry name" value="CB"/>
    <property type="match status" value="1"/>
</dbReference>
<dbReference type="InterPro" id="IPR044068">
    <property type="entry name" value="CB"/>
</dbReference>
<evidence type="ECO:0000313" key="8">
    <source>
        <dbReference type="EMBL" id="GAA1633253.1"/>
    </source>
</evidence>
<evidence type="ECO:0000313" key="9">
    <source>
        <dbReference type="Proteomes" id="UP001500064"/>
    </source>
</evidence>
<dbReference type="SUPFAM" id="SSF56349">
    <property type="entry name" value="DNA breaking-rejoining enzymes"/>
    <property type="match status" value="1"/>
</dbReference>
<dbReference type="PANTHER" id="PTHR30349:SF91">
    <property type="entry name" value="INTA PROTEIN"/>
    <property type="match status" value="1"/>
</dbReference>
<keyword evidence="9" id="KW-1185">Reference proteome</keyword>
<dbReference type="InterPro" id="IPR013762">
    <property type="entry name" value="Integrase-like_cat_sf"/>
</dbReference>
<sequence length="423" mass="48119">MTDTKLGTPEEEPTGRKPRRPRRRSNGEGTIVPRKDGRYEAKVFVPTTAGTIKRVSVYGKTREECHAKFIELKRQADQGIPVAAESWTVADYLTYWLEHVVRVERRPKTVQGYEGVVRRYLIPALGKKRLDKLNAAEVRQFVTSLRSGCQCCQRGWDKLRKPSECCAKKDGECCAYKIEPRMVQFIHAVLRNALENAVREEIITRNVAKLVKVSPPNYKVNRGLTVAQAKAIIKASRDHRLGALYVLAVCLGLRRGELLGLRWRDIDLEAGTLEVIQTLQRVDGRLQFVRPKTEDSARTIPLPLVCLDALKEHRKRQFIERSDRYLHWEDHGLVFPSRRGTPMEPDNLRRSWGEIRKAAGLGPVRLHDLRHTCVSLLLDMGIPPHVVRELVGHSDIEVTMTIYAHASLDEKRKALGKLGDALT</sequence>
<evidence type="ECO:0000256" key="1">
    <source>
        <dbReference type="ARBA" id="ARBA00022908"/>
    </source>
</evidence>
<feature type="region of interest" description="Disordered" evidence="5">
    <location>
        <begin position="1"/>
        <end position="32"/>
    </location>
</feature>
<keyword evidence="1" id="KW-0229">DNA integration</keyword>
<dbReference type="InterPro" id="IPR011010">
    <property type="entry name" value="DNA_brk_join_enz"/>
</dbReference>
<keyword evidence="3" id="KW-0233">DNA recombination</keyword>
<evidence type="ECO:0000256" key="3">
    <source>
        <dbReference type="ARBA" id="ARBA00023172"/>
    </source>
</evidence>
<comment type="caution">
    <text evidence="8">The sequence shown here is derived from an EMBL/GenBank/DDBJ whole genome shotgun (WGS) entry which is preliminary data.</text>
</comment>
<dbReference type="Gene3D" id="1.10.150.130">
    <property type="match status" value="1"/>
</dbReference>
<dbReference type="Proteomes" id="UP001500064">
    <property type="component" value="Unassembled WGS sequence"/>
</dbReference>
<dbReference type="PROSITE" id="PS51898">
    <property type="entry name" value="TYR_RECOMBINASE"/>
    <property type="match status" value="1"/>
</dbReference>
<dbReference type="CDD" id="cd01189">
    <property type="entry name" value="INT_ICEBs1_C_like"/>
    <property type="match status" value="1"/>
</dbReference>
<protein>
    <submittedName>
        <fullName evidence="8">Site-specific integrase</fullName>
    </submittedName>
</protein>
<evidence type="ECO:0000256" key="2">
    <source>
        <dbReference type="ARBA" id="ARBA00023125"/>
    </source>
</evidence>
<evidence type="ECO:0000256" key="4">
    <source>
        <dbReference type="PROSITE-ProRule" id="PRU01248"/>
    </source>
</evidence>
<dbReference type="InterPro" id="IPR002104">
    <property type="entry name" value="Integrase_catalytic"/>
</dbReference>
<dbReference type="RefSeq" id="WP_346105555.1">
    <property type="nucleotide sequence ID" value="NZ_BAAAMU010000020.1"/>
</dbReference>
<dbReference type="InterPro" id="IPR010998">
    <property type="entry name" value="Integrase_recombinase_N"/>
</dbReference>
<dbReference type="Pfam" id="PF14659">
    <property type="entry name" value="Phage_int_SAM_3"/>
    <property type="match status" value="1"/>
</dbReference>
<accession>A0ABN2F8S5</accession>
<gene>
    <name evidence="8" type="ORF">GCM10009733_032750</name>
</gene>